<dbReference type="Gene3D" id="1.20.120.160">
    <property type="entry name" value="HPT domain"/>
    <property type="match status" value="1"/>
</dbReference>
<evidence type="ECO:0000256" key="12">
    <source>
        <dbReference type="SAM" id="MobiDB-lite"/>
    </source>
</evidence>
<dbReference type="InterPro" id="IPR001789">
    <property type="entry name" value="Sig_transdc_resp-reg_receiver"/>
</dbReference>
<protein>
    <submittedName>
        <fullName evidence="15">Response regulator</fullName>
    </submittedName>
</protein>
<dbReference type="CDD" id="cd17546">
    <property type="entry name" value="REC_hyHK_CKI1_RcsC-like"/>
    <property type="match status" value="1"/>
</dbReference>
<organism evidence="15 16">
    <name type="scientific">Azospirillum isscasi</name>
    <dbReference type="NCBI Taxonomy" id="3053926"/>
    <lineage>
        <taxon>Bacteria</taxon>
        <taxon>Pseudomonadati</taxon>
        <taxon>Pseudomonadota</taxon>
        <taxon>Alphaproteobacteria</taxon>
        <taxon>Rhodospirillales</taxon>
        <taxon>Azospirillaceae</taxon>
        <taxon>Azospirillum</taxon>
    </lineage>
</organism>
<reference evidence="15 16" key="1">
    <citation type="submission" date="2023-06" db="EMBL/GenBank/DDBJ databases">
        <title>Azospirillum isscasensis sp.nov, a bacterium isolated from rhizosphere soil of rice.</title>
        <authorList>
            <person name="Wang H."/>
        </authorList>
    </citation>
    <scope>NUCLEOTIDE SEQUENCE [LARGE SCALE GENOMIC DNA]</scope>
    <source>
        <strain evidence="15 16">C340-1</strain>
    </source>
</reference>
<accession>A0ABU0WFR5</accession>
<evidence type="ECO:0000256" key="8">
    <source>
        <dbReference type="ARBA" id="ARBA00023012"/>
    </source>
</evidence>
<feature type="region of interest" description="Disordered" evidence="12">
    <location>
        <begin position="153"/>
        <end position="184"/>
    </location>
</feature>
<dbReference type="Proteomes" id="UP001227317">
    <property type="component" value="Unassembled WGS sequence"/>
</dbReference>
<evidence type="ECO:0000256" key="6">
    <source>
        <dbReference type="ARBA" id="ARBA00022840"/>
    </source>
</evidence>
<evidence type="ECO:0000256" key="5">
    <source>
        <dbReference type="ARBA" id="ARBA00022741"/>
    </source>
</evidence>
<dbReference type="InterPro" id="IPR011006">
    <property type="entry name" value="CheY-like_superfamily"/>
</dbReference>
<proteinExistence type="predicted"/>
<dbReference type="Gene3D" id="3.40.50.2300">
    <property type="match status" value="1"/>
</dbReference>
<feature type="modified residue" description="4-aspartylphosphate" evidence="11">
    <location>
        <position position="83"/>
    </location>
</feature>
<evidence type="ECO:0000313" key="15">
    <source>
        <dbReference type="EMBL" id="MDQ2103049.1"/>
    </source>
</evidence>
<comment type="subcellular location">
    <subcellularLocation>
        <location evidence="1">Cell membrane</location>
        <topology evidence="1">Multi-pass membrane protein</topology>
    </subcellularLocation>
</comment>
<evidence type="ECO:0000256" key="1">
    <source>
        <dbReference type="ARBA" id="ARBA00004651"/>
    </source>
</evidence>
<feature type="region of interest" description="Disordered" evidence="12">
    <location>
        <begin position="1"/>
        <end position="32"/>
    </location>
</feature>
<dbReference type="SUPFAM" id="SSF47226">
    <property type="entry name" value="Histidine-containing phosphotransfer domain, HPT domain"/>
    <property type="match status" value="1"/>
</dbReference>
<feature type="non-terminal residue" evidence="15">
    <location>
        <position position="1"/>
    </location>
</feature>
<keyword evidence="7" id="KW-1133">Transmembrane helix</keyword>
<dbReference type="PROSITE" id="PS50110">
    <property type="entry name" value="RESPONSE_REGULATORY"/>
    <property type="match status" value="1"/>
</dbReference>
<dbReference type="SUPFAM" id="SSF52172">
    <property type="entry name" value="CheY-like"/>
    <property type="match status" value="1"/>
</dbReference>
<name>A0ABU0WFR5_9PROT</name>
<dbReference type="PANTHER" id="PTHR45339">
    <property type="entry name" value="HYBRID SIGNAL TRANSDUCTION HISTIDINE KINASE J"/>
    <property type="match status" value="1"/>
</dbReference>
<dbReference type="SMART" id="SM00448">
    <property type="entry name" value="REC"/>
    <property type="match status" value="1"/>
</dbReference>
<comment type="caution">
    <text evidence="15">The sequence shown here is derived from an EMBL/GenBank/DDBJ whole genome shotgun (WGS) entry which is preliminary data.</text>
</comment>
<dbReference type="PROSITE" id="PS50894">
    <property type="entry name" value="HPT"/>
    <property type="match status" value="1"/>
</dbReference>
<keyword evidence="5" id="KW-0547">Nucleotide-binding</keyword>
<dbReference type="EMBL" id="JAUJFI010000037">
    <property type="protein sequence ID" value="MDQ2103049.1"/>
    <property type="molecule type" value="Genomic_DNA"/>
</dbReference>
<keyword evidence="16" id="KW-1185">Reference proteome</keyword>
<evidence type="ECO:0000256" key="11">
    <source>
        <dbReference type="PROSITE-ProRule" id="PRU00169"/>
    </source>
</evidence>
<evidence type="ECO:0000256" key="4">
    <source>
        <dbReference type="ARBA" id="ARBA00022692"/>
    </source>
</evidence>
<dbReference type="InterPro" id="IPR008207">
    <property type="entry name" value="Sig_transdc_His_kin_Hpt_dom"/>
</dbReference>
<evidence type="ECO:0000259" key="14">
    <source>
        <dbReference type="PROSITE" id="PS50894"/>
    </source>
</evidence>
<evidence type="ECO:0000256" key="3">
    <source>
        <dbReference type="ARBA" id="ARBA00022553"/>
    </source>
</evidence>
<keyword evidence="3 11" id="KW-0597">Phosphoprotein</keyword>
<sequence length="294" mass="30768">GRGPAAAGPVRCGAESLEAAAPAAPEDGAAPRPRILVAEDHPTNRQVIQRQLALLGQTADMAEDGAQALALWRERDYALLLSDCQMPEMDGFELARRIRAEEETGGRPRLPIVAITANAMAGEAQRCLAAGMDDSVPKPLEIGQLRRMLDRYLPSGAAPGPEGPPSLSEAADSGPDGPPIDGPPIDVGVLATLFDGDMEFVGQLLQEFIVSNSASRDRLVAAHEAGDWDTVRQAAHKLAGSSRTVGARDLAAVSDAIELACVDRRLDGVGALVARADAELGRAAVFIHGMAPVR</sequence>
<keyword evidence="6" id="KW-0067">ATP-binding</keyword>
<dbReference type="Pfam" id="PF01627">
    <property type="entry name" value="Hpt"/>
    <property type="match status" value="1"/>
</dbReference>
<dbReference type="PANTHER" id="PTHR45339:SF1">
    <property type="entry name" value="HYBRID SIGNAL TRANSDUCTION HISTIDINE KINASE J"/>
    <property type="match status" value="1"/>
</dbReference>
<evidence type="ECO:0000256" key="7">
    <source>
        <dbReference type="ARBA" id="ARBA00022989"/>
    </source>
</evidence>
<evidence type="ECO:0000256" key="2">
    <source>
        <dbReference type="ARBA" id="ARBA00022475"/>
    </source>
</evidence>
<evidence type="ECO:0000259" key="13">
    <source>
        <dbReference type="PROSITE" id="PS50110"/>
    </source>
</evidence>
<feature type="modified residue" description="Phosphohistidine" evidence="10">
    <location>
        <position position="236"/>
    </location>
</feature>
<gene>
    <name evidence="15" type="ORF">QSG27_10130</name>
</gene>
<evidence type="ECO:0000256" key="10">
    <source>
        <dbReference type="PROSITE-ProRule" id="PRU00110"/>
    </source>
</evidence>
<feature type="compositionally biased region" description="Low complexity" evidence="12">
    <location>
        <begin position="14"/>
        <end position="31"/>
    </location>
</feature>
<keyword evidence="9" id="KW-0472">Membrane</keyword>
<dbReference type="InterPro" id="IPR036641">
    <property type="entry name" value="HPT_dom_sf"/>
</dbReference>
<evidence type="ECO:0000313" key="16">
    <source>
        <dbReference type="Proteomes" id="UP001227317"/>
    </source>
</evidence>
<feature type="domain" description="HPt" evidence="14">
    <location>
        <begin position="197"/>
        <end position="290"/>
    </location>
</feature>
<dbReference type="Pfam" id="PF00072">
    <property type="entry name" value="Response_reg"/>
    <property type="match status" value="1"/>
</dbReference>
<dbReference type="RefSeq" id="WP_306705704.1">
    <property type="nucleotide sequence ID" value="NZ_JAUJFI010000037.1"/>
</dbReference>
<keyword evidence="8" id="KW-0902">Two-component regulatory system</keyword>
<feature type="domain" description="Response regulatory" evidence="13">
    <location>
        <begin position="34"/>
        <end position="153"/>
    </location>
</feature>
<feature type="compositionally biased region" description="Low complexity" evidence="12">
    <location>
        <begin position="153"/>
        <end position="170"/>
    </location>
</feature>
<keyword evidence="4" id="KW-0812">Transmembrane</keyword>
<evidence type="ECO:0000256" key="9">
    <source>
        <dbReference type="ARBA" id="ARBA00023136"/>
    </source>
</evidence>
<dbReference type="SMART" id="SM00073">
    <property type="entry name" value="HPT"/>
    <property type="match status" value="1"/>
</dbReference>
<keyword evidence="2" id="KW-1003">Cell membrane</keyword>